<reference evidence="4" key="1">
    <citation type="submission" date="2021-01" db="EMBL/GenBank/DDBJ databases">
        <authorList>
            <person name="Corre E."/>
            <person name="Pelletier E."/>
            <person name="Niang G."/>
            <person name="Scheremetjew M."/>
            <person name="Finn R."/>
            <person name="Kale V."/>
            <person name="Holt S."/>
            <person name="Cochrane G."/>
            <person name="Meng A."/>
            <person name="Brown T."/>
            <person name="Cohen L."/>
        </authorList>
    </citation>
    <scope>NUCLEOTIDE SEQUENCE</scope>
    <source>
        <strain evidence="4">Isolate 1302-5</strain>
    </source>
</reference>
<organism evidence="4">
    <name type="scientific">Odontella aurita</name>
    <dbReference type="NCBI Taxonomy" id="265563"/>
    <lineage>
        <taxon>Eukaryota</taxon>
        <taxon>Sar</taxon>
        <taxon>Stramenopiles</taxon>
        <taxon>Ochrophyta</taxon>
        <taxon>Bacillariophyta</taxon>
        <taxon>Mediophyceae</taxon>
        <taxon>Biddulphiophycidae</taxon>
        <taxon>Eupodiscales</taxon>
        <taxon>Odontellaceae</taxon>
        <taxon>Odontella</taxon>
    </lineage>
</organism>
<evidence type="ECO:0000256" key="1">
    <source>
        <dbReference type="ARBA" id="ARBA00004474"/>
    </source>
</evidence>
<dbReference type="Pfam" id="PF04755">
    <property type="entry name" value="PAP_fibrillin"/>
    <property type="match status" value="1"/>
</dbReference>
<evidence type="ECO:0000313" key="4">
    <source>
        <dbReference type="EMBL" id="CAE2268742.1"/>
    </source>
</evidence>
<evidence type="ECO:0000256" key="2">
    <source>
        <dbReference type="ARBA" id="ARBA00022640"/>
    </source>
</evidence>
<dbReference type="InterPro" id="IPR006843">
    <property type="entry name" value="PAP/fibrillin_dom"/>
</dbReference>
<dbReference type="EMBL" id="HBKQ01044456">
    <property type="protein sequence ID" value="CAE2268742.1"/>
    <property type="molecule type" value="Transcribed_RNA"/>
</dbReference>
<dbReference type="AlphaFoldDB" id="A0A7S4JN60"/>
<dbReference type="InterPro" id="IPR039633">
    <property type="entry name" value="PAP"/>
</dbReference>
<gene>
    <name evidence="4" type="ORF">OAUR00152_LOCUS30626</name>
</gene>
<dbReference type="GO" id="GO:0009536">
    <property type="term" value="C:plastid"/>
    <property type="evidence" value="ECO:0007669"/>
    <property type="project" value="UniProtKB-SubCell"/>
</dbReference>
<keyword evidence="2" id="KW-0934">Plastid</keyword>
<feature type="domain" description="Plastid lipid-associated protein/fibrillin conserved" evidence="3">
    <location>
        <begin position="84"/>
        <end position="172"/>
    </location>
</feature>
<dbReference type="PANTHER" id="PTHR31906">
    <property type="entry name" value="PLASTID-LIPID-ASSOCIATED PROTEIN 4, CHLOROPLASTIC-RELATED"/>
    <property type="match status" value="1"/>
</dbReference>
<sequence>MKLSGVQVASTAAAVLASASRGGTAPAVGVLGFAPSPLRTRAGFVGFPRAAAENEVDVLPDAEEDESLDPSTSSSPAVDPRVVELKRRLLSLSDASDRGFSATKSQREEARSTIFDLAKYNPTAEPAFPYYEGAESGSDGSDGPTLAGKWTLVYTDAPDITSLDTSSSPLPTTAELGRIGQECSPPLIKNIIEWKRPSWLPEGLPLSGKKGSRVLQKVCVEGKASPGNPKFVELTVAGIDLAGDAGGDDGPADDESGGKDEGIGGFLPDALKNGPASFFASNPVELRGPLSGSIPFGRFEILYLDEEMRVIQTGQNYLAANVRLKEGEEWF</sequence>
<name>A0A7S4JN60_9STRA</name>
<comment type="subcellular location">
    <subcellularLocation>
        <location evidence="1">Plastid</location>
    </subcellularLocation>
</comment>
<evidence type="ECO:0000259" key="3">
    <source>
        <dbReference type="Pfam" id="PF04755"/>
    </source>
</evidence>
<protein>
    <recommendedName>
        <fullName evidence="3">Plastid lipid-associated protein/fibrillin conserved domain-containing protein</fullName>
    </recommendedName>
</protein>
<proteinExistence type="predicted"/>
<accession>A0A7S4JN60</accession>